<feature type="compositionally biased region" description="Basic and acidic residues" evidence="1">
    <location>
        <begin position="388"/>
        <end position="413"/>
    </location>
</feature>
<comment type="caution">
    <text evidence="2">The sequence shown here is derived from an EMBL/GenBank/DDBJ whole genome shotgun (WGS) entry which is preliminary data.</text>
</comment>
<protein>
    <submittedName>
        <fullName evidence="2">Uncharacterized protein</fullName>
    </submittedName>
</protein>
<dbReference type="EMBL" id="JBAHYK010001170">
    <property type="protein sequence ID" value="KAL0569206.1"/>
    <property type="molecule type" value="Genomic_DNA"/>
</dbReference>
<feature type="region of interest" description="Disordered" evidence="1">
    <location>
        <begin position="205"/>
        <end position="250"/>
    </location>
</feature>
<evidence type="ECO:0000313" key="2">
    <source>
        <dbReference type="EMBL" id="KAL0569206.1"/>
    </source>
</evidence>
<sequence length="438" mass="49124">MPPQSTPPRWSFSRIVRRLFSWIMSANRNTDTDLSKSPYAVCQCLNLPHAQSLPSGMFENMVQEKDLECTIRAIALCKRTDGFQHETLVAIISLPGEPAYHALAFLERAGSWHDWSVEASMRNSGDSLPLADPGKPKVPHRKVMARDIITLLPSLYWRYHRSLQSLDPPFHELPQIIKKSTGSFPSSDTWAGDTGKQTELARVTQGEGMAKGPQAGPLFEPGRQQRDHELTEDQPPAAEGEQRQTPPPAAANSEVDHVFIYAIMFPEEVPNPPTVLDLAIAFKVVSEHRPDYTLVQSNCYFLAAAICKLMAKKFGGRKVQNKELDVLQSPPSSSATEAGTYELQWLRKAGIKPRQILREDSPRLTRMVEELVAKFDVERQAHPVMKNRQTEARLTESEAKLTESEAKLAESNRRVRELELRLQQLSQRTSPPANASSC</sequence>
<reference evidence="2 3" key="1">
    <citation type="submission" date="2024-02" db="EMBL/GenBank/DDBJ databases">
        <title>A draft genome for the cacao thread blight pathogen Marasmius crinis-equi.</title>
        <authorList>
            <person name="Cohen S.P."/>
            <person name="Baruah I.K."/>
            <person name="Amoako-Attah I."/>
            <person name="Bukari Y."/>
            <person name="Meinhardt L.W."/>
            <person name="Bailey B.A."/>
        </authorList>
    </citation>
    <scope>NUCLEOTIDE SEQUENCE [LARGE SCALE GENOMIC DNA]</scope>
    <source>
        <strain evidence="2 3">GH-76</strain>
    </source>
</reference>
<name>A0ABR3F1X4_9AGAR</name>
<organism evidence="2 3">
    <name type="scientific">Marasmius crinis-equi</name>
    <dbReference type="NCBI Taxonomy" id="585013"/>
    <lineage>
        <taxon>Eukaryota</taxon>
        <taxon>Fungi</taxon>
        <taxon>Dikarya</taxon>
        <taxon>Basidiomycota</taxon>
        <taxon>Agaricomycotina</taxon>
        <taxon>Agaricomycetes</taxon>
        <taxon>Agaricomycetidae</taxon>
        <taxon>Agaricales</taxon>
        <taxon>Marasmiineae</taxon>
        <taxon>Marasmiaceae</taxon>
        <taxon>Marasmius</taxon>
    </lineage>
</organism>
<gene>
    <name evidence="2" type="ORF">V5O48_012762</name>
</gene>
<evidence type="ECO:0000256" key="1">
    <source>
        <dbReference type="SAM" id="MobiDB-lite"/>
    </source>
</evidence>
<accession>A0ABR3F1X4</accession>
<keyword evidence="3" id="KW-1185">Reference proteome</keyword>
<evidence type="ECO:0000313" key="3">
    <source>
        <dbReference type="Proteomes" id="UP001465976"/>
    </source>
</evidence>
<proteinExistence type="predicted"/>
<feature type="region of interest" description="Disordered" evidence="1">
    <location>
        <begin position="384"/>
        <end position="413"/>
    </location>
</feature>
<dbReference type="Proteomes" id="UP001465976">
    <property type="component" value="Unassembled WGS sequence"/>
</dbReference>